<dbReference type="InterPro" id="IPR037523">
    <property type="entry name" value="VOC_core"/>
</dbReference>
<evidence type="ECO:0000313" key="2">
    <source>
        <dbReference type="EMBL" id="QEC68632.1"/>
    </source>
</evidence>
<accession>A0A5B8VBB1</accession>
<dbReference type="KEGG" id="pgin:FRZ67_15440"/>
<evidence type="ECO:0000259" key="1">
    <source>
        <dbReference type="PROSITE" id="PS51819"/>
    </source>
</evidence>
<dbReference type="InterPro" id="IPR029068">
    <property type="entry name" value="Glyas_Bleomycin-R_OHBP_Dase"/>
</dbReference>
<name>A0A5B8VBB1_9BACT</name>
<reference evidence="2 3" key="1">
    <citation type="journal article" date="2016" name="Int. J. Syst. Evol. Microbiol.">
        <title>Panacibacter ginsenosidivorans gen. nov., sp. nov., with ginsenoside converting activity isolated from soil of a ginseng field.</title>
        <authorList>
            <person name="Siddiqi M.Z."/>
            <person name="Muhammad Shafi S."/>
            <person name="Choi K.D."/>
            <person name="Im W.T."/>
        </authorList>
    </citation>
    <scope>NUCLEOTIDE SEQUENCE [LARGE SCALE GENOMIC DNA]</scope>
    <source>
        <strain evidence="2 3">Gsoil1550</strain>
    </source>
</reference>
<keyword evidence="3" id="KW-1185">Reference proteome</keyword>
<proteinExistence type="predicted"/>
<dbReference type="Proteomes" id="UP000321533">
    <property type="component" value="Chromosome"/>
</dbReference>
<dbReference type="RefSeq" id="WP_147190850.1">
    <property type="nucleotide sequence ID" value="NZ_CP042435.1"/>
</dbReference>
<dbReference type="OrthoDB" id="9798201at2"/>
<dbReference type="InterPro" id="IPR004360">
    <property type="entry name" value="Glyas_Fos-R_dOase_dom"/>
</dbReference>
<dbReference type="PROSITE" id="PS51819">
    <property type="entry name" value="VOC"/>
    <property type="match status" value="1"/>
</dbReference>
<evidence type="ECO:0000313" key="3">
    <source>
        <dbReference type="Proteomes" id="UP000321533"/>
    </source>
</evidence>
<dbReference type="AlphaFoldDB" id="A0A5B8VBB1"/>
<dbReference type="Pfam" id="PF00903">
    <property type="entry name" value="Glyoxalase"/>
    <property type="match status" value="1"/>
</dbReference>
<protein>
    <submittedName>
        <fullName evidence="2">Bleomycin resistance family protein</fullName>
    </submittedName>
</protein>
<dbReference type="Gene3D" id="3.10.180.10">
    <property type="entry name" value="2,3-Dihydroxybiphenyl 1,2-Dioxygenase, domain 1"/>
    <property type="match status" value="1"/>
</dbReference>
<feature type="domain" description="VOC" evidence="1">
    <location>
        <begin position="2"/>
        <end position="114"/>
    </location>
</feature>
<dbReference type="EMBL" id="CP042435">
    <property type="protein sequence ID" value="QEC68632.1"/>
    <property type="molecule type" value="Genomic_DNA"/>
</dbReference>
<organism evidence="2 3">
    <name type="scientific">Panacibacter ginsenosidivorans</name>
    <dbReference type="NCBI Taxonomy" id="1813871"/>
    <lineage>
        <taxon>Bacteria</taxon>
        <taxon>Pseudomonadati</taxon>
        <taxon>Bacteroidota</taxon>
        <taxon>Chitinophagia</taxon>
        <taxon>Chitinophagales</taxon>
        <taxon>Chitinophagaceae</taxon>
        <taxon>Panacibacter</taxon>
    </lineage>
</organism>
<dbReference type="SUPFAM" id="SSF54593">
    <property type="entry name" value="Glyoxalase/Bleomycin resistance protein/Dihydroxybiphenyl dioxygenase"/>
    <property type="match status" value="1"/>
</dbReference>
<gene>
    <name evidence="2" type="ORF">FRZ67_15440</name>
</gene>
<sequence>MSFESIVPILYSSDITRSINYYTNELAFDDSWKWDEPTTFGGVSKDCVRLFFCLNAQGSPGTWIAINLDNVDEYYEIIKARGAKILSPPGDKEWFMREMLVEDPDGHIIRFGHGTE</sequence>